<dbReference type="OMA" id="YEAGSFQ"/>
<dbReference type="Gene3D" id="3.60.20.10">
    <property type="entry name" value="Glutamine Phosphoribosylpyrophosphate, subunit 1, domain 1"/>
    <property type="match status" value="1"/>
</dbReference>
<evidence type="ECO:0000313" key="4">
    <source>
        <dbReference type="Proteomes" id="UP000596661"/>
    </source>
</evidence>
<dbReference type="EMBL" id="UZAU01000235">
    <property type="status" value="NOT_ANNOTATED_CDS"/>
    <property type="molecule type" value="Genomic_DNA"/>
</dbReference>
<evidence type="ECO:0000256" key="2">
    <source>
        <dbReference type="PROSITE-ProRule" id="PRU00808"/>
    </source>
</evidence>
<evidence type="ECO:0008006" key="5">
    <source>
        <dbReference type="Google" id="ProtNLM"/>
    </source>
</evidence>
<dbReference type="GO" id="GO:0051603">
    <property type="term" value="P:proteolysis involved in protein catabolic process"/>
    <property type="evidence" value="ECO:0007669"/>
    <property type="project" value="InterPro"/>
</dbReference>
<dbReference type="InterPro" id="IPR023332">
    <property type="entry name" value="Proteasome_alpha-type"/>
</dbReference>
<accession>A0A803NYB9</accession>
<dbReference type="Gramene" id="evm.model.02.2662">
    <property type="protein sequence ID" value="cds.evm.model.02.2662"/>
    <property type="gene ID" value="evm.TU.02.2662"/>
</dbReference>
<dbReference type="PANTHER" id="PTHR11599">
    <property type="entry name" value="PROTEASOME SUBUNIT ALPHA/BETA"/>
    <property type="match status" value="1"/>
</dbReference>
<sequence>MTSIGVCGKDSVVVVTQKKVPVTDARTLVSQARNEAAEFRFRYGYEMPVNVLAQWIADKSQVYTQHAYMRPLGVVAMVLGFDDEFGPCLYKCDPAGHFLGHKATSSGLKEQEVINFFEKKMKNNPDFTYEESIQAMAVVVFSVRHKDFKASEIEVGVVKQDNPVFRVLSTEEIDEHLTAISESLIESSHI</sequence>
<dbReference type="PROSITE" id="PS51475">
    <property type="entry name" value="PROTEASOME_ALPHA_2"/>
    <property type="match status" value="1"/>
</dbReference>
<organism evidence="3 4">
    <name type="scientific">Cannabis sativa</name>
    <name type="common">Hemp</name>
    <name type="synonym">Marijuana</name>
    <dbReference type="NCBI Taxonomy" id="3483"/>
    <lineage>
        <taxon>Eukaryota</taxon>
        <taxon>Viridiplantae</taxon>
        <taxon>Streptophyta</taxon>
        <taxon>Embryophyta</taxon>
        <taxon>Tracheophyta</taxon>
        <taxon>Spermatophyta</taxon>
        <taxon>Magnoliopsida</taxon>
        <taxon>eudicotyledons</taxon>
        <taxon>Gunneridae</taxon>
        <taxon>Pentapetalae</taxon>
        <taxon>rosids</taxon>
        <taxon>fabids</taxon>
        <taxon>Rosales</taxon>
        <taxon>Cannabaceae</taxon>
        <taxon>Cannabis</taxon>
    </lineage>
</organism>
<proteinExistence type="inferred from homology"/>
<dbReference type="Pfam" id="PF00227">
    <property type="entry name" value="Proteasome"/>
    <property type="match status" value="1"/>
</dbReference>
<keyword evidence="4" id="KW-1185">Reference proteome</keyword>
<comment type="similarity">
    <text evidence="2">Belongs to the peptidase T1A family.</text>
</comment>
<reference evidence="3" key="1">
    <citation type="submission" date="2018-11" db="EMBL/GenBank/DDBJ databases">
        <authorList>
            <person name="Grassa J C."/>
        </authorList>
    </citation>
    <scope>NUCLEOTIDE SEQUENCE [LARGE SCALE GENOMIC DNA]</scope>
</reference>
<dbReference type="InterPro" id="IPR001353">
    <property type="entry name" value="Proteasome_sua/b"/>
</dbReference>
<dbReference type="EnsemblPlants" id="evm.model.02.2662">
    <property type="protein sequence ID" value="cds.evm.model.02.2662"/>
    <property type="gene ID" value="evm.TU.02.2662"/>
</dbReference>
<dbReference type="InterPro" id="IPR050115">
    <property type="entry name" value="Proteasome_alpha"/>
</dbReference>
<dbReference type="InterPro" id="IPR029055">
    <property type="entry name" value="Ntn_hydrolases_N"/>
</dbReference>
<keyword evidence="1 2" id="KW-0647">Proteasome</keyword>
<protein>
    <recommendedName>
        <fullName evidence="5">Proteasome subunit alpha type-6</fullName>
    </recommendedName>
</protein>
<reference evidence="3" key="2">
    <citation type="submission" date="2021-03" db="UniProtKB">
        <authorList>
            <consortium name="EnsemblPlants"/>
        </authorList>
    </citation>
    <scope>IDENTIFICATION</scope>
</reference>
<evidence type="ECO:0000256" key="1">
    <source>
        <dbReference type="ARBA" id="ARBA00022942"/>
    </source>
</evidence>
<dbReference type="AlphaFoldDB" id="A0A803NYB9"/>
<evidence type="ECO:0000313" key="3">
    <source>
        <dbReference type="EnsemblPlants" id="cds.evm.model.02.2662"/>
    </source>
</evidence>
<dbReference type="Proteomes" id="UP000596661">
    <property type="component" value="Chromosome 2"/>
</dbReference>
<dbReference type="GO" id="GO:0019773">
    <property type="term" value="C:proteasome core complex, alpha-subunit complex"/>
    <property type="evidence" value="ECO:0007669"/>
    <property type="project" value="UniProtKB-UniRule"/>
</dbReference>
<name>A0A803NYB9_CANSA</name>
<dbReference type="SUPFAM" id="SSF56235">
    <property type="entry name" value="N-terminal nucleophile aminohydrolases (Ntn hydrolases)"/>
    <property type="match status" value="1"/>
</dbReference>